<proteinExistence type="predicted"/>
<reference evidence="2 3" key="1">
    <citation type="submission" date="2017-11" db="EMBL/GenBank/DDBJ databases">
        <title>De-novo sequencing of pomegranate (Punica granatum L.) genome.</title>
        <authorList>
            <person name="Akparov Z."/>
            <person name="Amiraslanov A."/>
            <person name="Hajiyeva S."/>
            <person name="Abbasov M."/>
            <person name="Kaur K."/>
            <person name="Hamwieh A."/>
            <person name="Solovyev V."/>
            <person name="Salamov A."/>
            <person name="Braich B."/>
            <person name="Kosarev P."/>
            <person name="Mahmoud A."/>
            <person name="Hajiyev E."/>
            <person name="Babayeva S."/>
            <person name="Izzatullayeva V."/>
            <person name="Mammadov A."/>
            <person name="Mammadov A."/>
            <person name="Sharifova S."/>
            <person name="Ojaghi J."/>
            <person name="Eynullazada K."/>
            <person name="Bayramov B."/>
            <person name="Abdulazimova A."/>
            <person name="Shahmuradov I."/>
        </authorList>
    </citation>
    <scope>NUCLEOTIDE SEQUENCE [LARGE SCALE GENOMIC DNA]</scope>
    <source>
        <strain evidence="3">cv. AG2017</strain>
        <tissue evidence="2">Leaf</tissue>
    </source>
</reference>
<evidence type="ECO:0000313" key="3">
    <source>
        <dbReference type="Proteomes" id="UP000233551"/>
    </source>
</evidence>
<accession>A0A2I0L8R7</accession>
<feature type="region of interest" description="Disordered" evidence="1">
    <location>
        <begin position="1"/>
        <end position="20"/>
    </location>
</feature>
<sequence length="80" mass="8482">MVGRRQQQQQEAWIGSESGNATNVRAELTVSRPQRSIGSETGRDQVGDGDWAVGVGEGGISVVSGPLAAVEVQWAFNVWA</sequence>
<name>A0A2I0L8R7_PUNGR</name>
<keyword evidence="3" id="KW-1185">Reference proteome</keyword>
<gene>
    <name evidence="2" type="ORF">CRG98_002590</name>
</gene>
<organism evidence="2 3">
    <name type="scientific">Punica granatum</name>
    <name type="common">Pomegranate</name>
    <dbReference type="NCBI Taxonomy" id="22663"/>
    <lineage>
        <taxon>Eukaryota</taxon>
        <taxon>Viridiplantae</taxon>
        <taxon>Streptophyta</taxon>
        <taxon>Embryophyta</taxon>
        <taxon>Tracheophyta</taxon>
        <taxon>Spermatophyta</taxon>
        <taxon>Magnoliopsida</taxon>
        <taxon>eudicotyledons</taxon>
        <taxon>Gunneridae</taxon>
        <taxon>Pentapetalae</taxon>
        <taxon>rosids</taxon>
        <taxon>malvids</taxon>
        <taxon>Myrtales</taxon>
        <taxon>Lythraceae</taxon>
        <taxon>Punica</taxon>
    </lineage>
</organism>
<protein>
    <submittedName>
        <fullName evidence="2">Uncharacterized protein</fullName>
    </submittedName>
</protein>
<evidence type="ECO:0000256" key="1">
    <source>
        <dbReference type="SAM" id="MobiDB-lite"/>
    </source>
</evidence>
<evidence type="ECO:0000313" key="2">
    <source>
        <dbReference type="EMBL" id="PKI77087.1"/>
    </source>
</evidence>
<dbReference type="EMBL" id="PGOL01000105">
    <property type="protein sequence ID" value="PKI77087.1"/>
    <property type="molecule type" value="Genomic_DNA"/>
</dbReference>
<comment type="caution">
    <text evidence="2">The sequence shown here is derived from an EMBL/GenBank/DDBJ whole genome shotgun (WGS) entry which is preliminary data.</text>
</comment>
<dbReference type="Proteomes" id="UP000233551">
    <property type="component" value="Unassembled WGS sequence"/>
</dbReference>
<dbReference type="AlphaFoldDB" id="A0A2I0L8R7"/>